<name>A0A6I4YAS6_9DEIO</name>
<evidence type="ECO:0000313" key="2">
    <source>
        <dbReference type="Proteomes" id="UP000430519"/>
    </source>
</evidence>
<sequence length="225" mass="24732">MLTGVPRRLNLAALTDDELQRLVGPDRAVTLLPDLSLARLEGRAVPGPTVTETLTPQPLEDRAWGATPEQARAIGALHQDLLGVGAATRGTLYLPGISEVRHVRAYVLEPDVSAALRWSETPDDPAHGWPFVQLISWLRDRASGFACVLTSSARTPYAPALSEEIDVHLHPDCPPLDLLSAHRAHVLRHGRAQKVQPDADWVRPWQAMHALNLTAWDRRGLLLPE</sequence>
<accession>A0A6I4YAS6</accession>
<dbReference type="AlphaFoldDB" id="A0A6I4YAS6"/>
<organism evidence="1 2">
    <name type="scientific">Deinococcus xianganensis</name>
    <dbReference type="NCBI Taxonomy" id="1507289"/>
    <lineage>
        <taxon>Bacteria</taxon>
        <taxon>Thermotogati</taxon>
        <taxon>Deinococcota</taxon>
        <taxon>Deinococci</taxon>
        <taxon>Deinococcales</taxon>
        <taxon>Deinococcaceae</taxon>
        <taxon>Deinococcus</taxon>
    </lineage>
</organism>
<reference evidence="1 2" key="1">
    <citation type="submission" date="2019-11" db="EMBL/GenBank/DDBJ databases">
        <title>Genome sequence of Deinococcus xianganensis Y35, AI-2 producing algicidal bacterium, isolated from lake water.</title>
        <authorList>
            <person name="Li Y."/>
        </authorList>
    </citation>
    <scope>NUCLEOTIDE SEQUENCE [LARGE SCALE GENOMIC DNA]</scope>
    <source>
        <strain evidence="1 2">Y35</strain>
    </source>
</reference>
<proteinExistence type="predicted"/>
<comment type="caution">
    <text evidence="1">The sequence shown here is derived from an EMBL/GenBank/DDBJ whole genome shotgun (WGS) entry which is preliminary data.</text>
</comment>
<evidence type="ECO:0000313" key="1">
    <source>
        <dbReference type="EMBL" id="MXV18482.1"/>
    </source>
</evidence>
<keyword evidence="2" id="KW-1185">Reference proteome</keyword>
<protein>
    <submittedName>
        <fullName evidence="1">Uncharacterized protein</fullName>
    </submittedName>
</protein>
<gene>
    <name evidence="1" type="ORF">GLX28_02370</name>
</gene>
<dbReference type="EMBL" id="WVHK01000005">
    <property type="protein sequence ID" value="MXV18482.1"/>
    <property type="molecule type" value="Genomic_DNA"/>
</dbReference>
<dbReference type="Proteomes" id="UP000430519">
    <property type="component" value="Unassembled WGS sequence"/>
</dbReference>